<evidence type="ECO:0000256" key="2">
    <source>
        <dbReference type="ARBA" id="ARBA00010136"/>
    </source>
</evidence>
<feature type="region of interest" description="Disordered" evidence="17">
    <location>
        <begin position="1"/>
        <end position="21"/>
    </location>
</feature>
<evidence type="ECO:0000256" key="15">
    <source>
        <dbReference type="PIRSR" id="PIRSR634016-3"/>
    </source>
</evidence>
<dbReference type="GO" id="GO:0016020">
    <property type="term" value="C:membrane"/>
    <property type="evidence" value="ECO:0007669"/>
    <property type="project" value="UniProtKB-SubCell"/>
</dbReference>
<comment type="cofactor">
    <cofactor evidence="15">
        <name>Zn(2+)</name>
        <dbReference type="ChEBI" id="CHEBI:29105"/>
    </cofactor>
    <text evidence="15">Binds 1 zinc ion per subunit.</text>
</comment>
<keyword evidence="4" id="KW-0645">Protease</keyword>
<keyword evidence="9" id="KW-0735">Signal-anchor</keyword>
<feature type="site" description="Transition state stabilizer" evidence="16">
    <location>
        <position position="520"/>
    </location>
</feature>
<keyword evidence="10 18" id="KW-1133">Transmembrane helix</keyword>
<evidence type="ECO:0000256" key="5">
    <source>
        <dbReference type="ARBA" id="ARBA00022692"/>
    </source>
</evidence>
<feature type="domain" description="Peptidase M1 membrane alanine aminopeptidase" evidence="19">
    <location>
        <begin position="362"/>
        <end position="581"/>
    </location>
</feature>
<dbReference type="InterPro" id="IPR001930">
    <property type="entry name" value="Peptidase_M1"/>
</dbReference>
<dbReference type="GO" id="GO:0070006">
    <property type="term" value="F:metalloaminopeptidase activity"/>
    <property type="evidence" value="ECO:0007669"/>
    <property type="project" value="TreeGrafter"/>
</dbReference>
<feature type="transmembrane region" description="Helical" evidence="18">
    <location>
        <begin position="74"/>
        <end position="96"/>
    </location>
</feature>
<keyword evidence="7" id="KW-0378">Hydrolase</keyword>
<dbReference type="GO" id="GO:0008270">
    <property type="term" value="F:zinc ion binding"/>
    <property type="evidence" value="ECO:0007669"/>
    <property type="project" value="InterPro"/>
</dbReference>
<dbReference type="PANTHER" id="PTHR11533:SF299">
    <property type="entry name" value="AMINOPEPTIDASE"/>
    <property type="match status" value="1"/>
</dbReference>
<dbReference type="FunFam" id="1.10.390.10:FF:000006">
    <property type="entry name" value="Puromycin-sensitive aminopeptidase"/>
    <property type="match status" value="1"/>
</dbReference>
<name>A0A6F9DBJ2_9ASCI</name>
<evidence type="ECO:0000259" key="20">
    <source>
        <dbReference type="Pfam" id="PF11838"/>
    </source>
</evidence>
<dbReference type="CDD" id="cd09601">
    <property type="entry name" value="M1_APN-Q_like"/>
    <property type="match status" value="1"/>
</dbReference>
<dbReference type="Pfam" id="PF11838">
    <property type="entry name" value="ERAP1_C"/>
    <property type="match status" value="1"/>
</dbReference>
<dbReference type="InterPro" id="IPR014782">
    <property type="entry name" value="Peptidase_M1_dom"/>
</dbReference>
<feature type="binding site" evidence="15">
    <location>
        <position position="457"/>
    </location>
    <ligand>
        <name>Zn(2+)</name>
        <dbReference type="ChEBI" id="CHEBI:29105"/>
        <note>catalytic</note>
    </ligand>
</feature>
<evidence type="ECO:0000256" key="11">
    <source>
        <dbReference type="ARBA" id="ARBA00023049"/>
    </source>
</evidence>
<feature type="active site" description="Proton acceptor" evidence="14">
    <location>
        <position position="435"/>
    </location>
</feature>
<dbReference type="Gene3D" id="1.25.50.20">
    <property type="match status" value="1"/>
</dbReference>
<organism evidence="22">
    <name type="scientific">Phallusia mammillata</name>
    <dbReference type="NCBI Taxonomy" id="59560"/>
    <lineage>
        <taxon>Eukaryota</taxon>
        <taxon>Metazoa</taxon>
        <taxon>Chordata</taxon>
        <taxon>Tunicata</taxon>
        <taxon>Ascidiacea</taxon>
        <taxon>Phlebobranchia</taxon>
        <taxon>Ascidiidae</taxon>
        <taxon>Phallusia</taxon>
    </lineage>
</organism>
<dbReference type="Gene3D" id="2.60.40.1910">
    <property type="match status" value="1"/>
</dbReference>
<evidence type="ECO:0000256" key="7">
    <source>
        <dbReference type="ARBA" id="ARBA00022801"/>
    </source>
</evidence>
<evidence type="ECO:0000256" key="18">
    <source>
        <dbReference type="SAM" id="Phobius"/>
    </source>
</evidence>
<dbReference type="GO" id="GO:0006508">
    <property type="term" value="P:proteolysis"/>
    <property type="evidence" value="ECO:0007669"/>
    <property type="project" value="UniProtKB-KW"/>
</dbReference>
<evidence type="ECO:0000256" key="8">
    <source>
        <dbReference type="ARBA" id="ARBA00022833"/>
    </source>
</evidence>
<evidence type="ECO:0000313" key="22">
    <source>
        <dbReference type="EMBL" id="CAB3243182.1"/>
    </source>
</evidence>
<feature type="domain" description="Aminopeptidase N-like N-terminal" evidence="21">
    <location>
        <begin position="141"/>
        <end position="327"/>
    </location>
</feature>
<feature type="binding site" evidence="15">
    <location>
        <position position="434"/>
    </location>
    <ligand>
        <name>Zn(2+)</name>
        <dbReference type="ChEBI" id="CHEBI:29105"/>
        <note>catalytic</note>
    </ligand>
</feature>
<evidence type="ECO:0000256" key="9">
    <source>
        <dbReference type="ARBA" id="ARBA00022968"/>
    </source>
</evidence>
<evidence type="ECO:0000259" key="21">
    <source>
        <dbReference type="Pfam" id="PF17900"/>
    </source>
</evidence>
<evidence type="ECO:0000259" key="19">
    <source>
        <dbReference type="Pfam" id="PF01433"/>
    </source>
</evidence>
<dbReference type="InterPro" id="IPR024571">
    <property type="entry name" value="ERAP1-like_C_dom"/>
</dbReference>
<dbReference type="Gene3D" id="1.10.390.10">
    <property type="entry name" value="Neutral Protease Domain 2"/>
    <property type="match status" value="1"/>
</dbReference>
<accession>A0A6F9DBJ2</accession>
<keyword evidence="8 15" id="KW-0862">Zinc</keyword>
<evidence type="ECO:0000256" key="1">
    <source>
        <dbReference type="ARBA" id="ARBA00004606"/>
    </source>
</evidence>
<dbReference type="SUPFAM" id="SSF55486">
    <property type="entry name" value="Metalloproteases ('zincins'), catalytic domain"/>
    <property type="match status" value="1"/>
</dbReference>
<proteinExistence type="evidence at transcript level"/>
<keyword evidence="6 15" id="KW-0479">Metal-binding</keyword>
<evidence type="ECO:0000256" key="16">
    <source>
        <dbReference type="PIRSR" id="PIRSR634016-4"/>
    </source>
</evidence>
<dbReference type="Pfam" id="PF01433">
    <property type="entry name" value="Peptidase_M1"/>
    <property type="match status" value="1"/>
</dbReference>
<keyword evidence="11" id="KW-0482">Metalloprotease</keyword>
<comment type="similarity">
    <text evidence="2">Belongs to the peptidase M1 family.</text>
</comment>
<dbReference type="Gene3D" id="2.60.40.1730">
    <property type="entry name" value="tricorn interacting facor f3 domain"/>
    <property type="match status" value="1"/>
</dbReference>
<dbReference type="Pfam" id="PF17900">
    <property type="entry name" value="Peptidase_M1_N"/>
    <property type="match status" value="1"/>
</dbReference>
<keyword evidence="12 18" id="KW-0472">Membrane</keyword>
<evidence type="ECO:0000256" key="10">
    <source>
        <dbReference type="ARBA" id="ARBA00022989"/>
    </source>
</evidence>
<keyword evidence="5 18" id="KW-0812">Transmembrane</keyword>
<dbReference type="InterPro" id="IPR034016">
    <property type="entry name" value="M1_APN-typ"/>
</dbReference>
<evidence type="ECO:0000256" key="3">
    <source>
        <dbReference type="ARBA" id="ARBA00022438"/>
    </source>
</evidence>
<evidence type="ECO:0000256" key="4">
    <source>
        <dbReference type="ARBA" id="ARBA00022670"/>
    </source>
</evidence>
<evidence type="ECO:0000256" key="13">
    <source>
        <dbReference type="ARBA" id="ARBA00023180"/>
    </source>
</evidence>
<feature type="compositionally biased region" description="Polar residues" evidence="17">
    <location>
        <begin position="1"/>
        <end position="12"/>
    </location>
</feature>
<dbReference type="GO" id="GO:0005737">
    <property type="term" value="C:cytoplasm"/>
    <property type="evidence" value="ECO:0007669"/>
    <property type="project" value="TreeGrafter"/>
</dbReference>
<sequence length="1003" mass="114000">MSSNALLNWTGSSDEDDNEGGAVLMSSLHEYDVDEDDTSQLLNYRVENRTRNRNPIPLSSSALERIKEEKKYKYSLVSVLIIGVCLLLMVNIGLGYRKCEGQDGTSKHKVLKPKPQATVCRDNITKVIFPWQQYRLPSAIKPHVYSIFLHPNLTTFDCTGHINITFEVQEETNHIIFHSGAKLQLFDIYIVLPNKKHIKPASKLYCEKNEMVALKFSNSLAKGSHYLLHIKFSYKLDFSLKGFYLSRYKKSNGKEMVIATTQFETVDARKAFPCFDEPIFKVNVSLQMVRDKHYQTLFNMPLKSTASISNNLEIDDFYATPKMSSYLIAFIVSDFQSVTNSTPSGIKVSVYASADKMGQLDFALKTAVNVLDFYEKFFKIPFPLEKMDLVAIPDFAAGAMENWGLITYRETAILYDPLTSGISDKEWVAIVIAHEISHQWFGNLVTMEWWNDLWLNEGFATYMEYFGTNGIYPQWNIMSEFPVKEIYAAMGTDVSRYTHPISVTVDSSEETREIFDVISYEKGGSLISMMSDFFGEAFFQGVTAYLNAHAYGNAGNQDLIASVANAAANSKVNVQAMMDTWTIQPGFPVVTVTSSGHGKVTVSQKRFLYTIGTNEQQSKEMWQIPLSYISDKNTNDVGHFVLDKKLDSIEVDFKSWIKFNHNETGYYLVTYDKKLWKSLTQQLKSDPTVFTPNDRVGLLGDSFAAAHSGQLTYDELFDLVQFVRGESEYVVLYKALGSLTYIKDTLKFHLDESSHSLMKSFLIYLLQPIYDKIAWKDASKLTREENKLKTMITDDMCKNEHQPCIVKALQLFDTWKQNHTAVSPNDLETVFYAAVAHGPSANWNYLWNLYVNSTNPGLKRKILGALTSSNEVDHVLSLQGETLTTTNIRSQDSDKALAGLAQNLVGSALTWKFVRQNWDELLKLNPVSSYNMQRIIKSCLRTLTDENDISAAKGFFEAQGISDMKFVKRDLESVQINIHWLQNYHSPVKSWLGSNKHQWQNTA</sequence>
<evidence type="ECO:0000256" key="6">
    <source>
        <dbReference type="ARBA" id="ARBA00022723"/>
    </source>
</evidence>
<reference evidence="22" key="1">
    <citation type="submission" date="2020-04" db="EMBL/GenBank/DDBJ databases">
        <authorList>
            <person name="Neveu A P."/>
        </authorList>
    </citation>
    <scope>NUCLEOTIDE SEQUENCE</scope>
    <source>
        <tissue evidence="22">Whole embryo</tissue>
    </source>
</reference>
<dbReference type="PRINTS" id="PR00756">
    <property type="entry name" value="ALADIPTASE"/>
</dbReference>
<dbReference type="InterPro" id="IPR050344">
    <property type="entry name" value="Peptidase_M1_aminopeptidases"/>
</dbReference>
<dbReference type="InterPro" id="IPR042097">
    <property type="entry name" value="Aminopeptidase_N-like_N_sf"/>
</dbReference>
<keyword evidence="13" id="KW-0325">Glycoprotein</keyword>
<protein>
    <submittedName>
        <fullName evidence="22">Endoplasmic reticulum aminopeptidase 2-like</fullName>
    </submittedName>
</protein>
<dbReference type="SUPFAM" id="SSF63737">
    <property type="entry name" value="Leukotriene A4 hydrolase N-terminal domain"/>
    <property type="match status" value="1"/>
</dbReference>
<evidence type="ECO:0000256" key="14">
    <source>
        <dbReference type="PIRSR" id="PIRSR634016-1"/>
    </source>
</evidence>
<comment type="subcellular location">
    <subcellularLocation>
        <location evidence="1">Membrane</location>
        <topology evidence="1">Single-pass type II membrane protein</topology>
    </subcellularLocation>
</comment>
<evidence type="ECO:0000256" key="17">
    <source>
        <dbReference type="SAM" id="MobiDB-lite"/>
    </source>
</evidence>
<dbReference type="EMBL" id="LR784910">
    <property type="protein sequence ID" value="CAB3243182.1"/>
    <property type="molecule type" value="mRNA"/>
</dbReference>
<dbReference type="InterPro" id="IPR045357">
    <property type="entry name" value="Aminopeptidase_N-like_N"/>
</dbReference>
<keyword evidence="3 22" id="KW-0031">Aminopeptidase</keyword>
<gene>
    <name evidence="22" type="primary">Erap2</name>
</gene>
<dbReference type="GO" id="GO:0043171">
    <property type="term" value="P:peptide catabolic process"/>
    <property type="evidence" value="ECO:0007669"/>
    <property type="project" value="TreeGrafter"/>
</dbReference>
<feature type="domain" description="ERAP1-like C-terminal" evidence="20">
    <location>
        <begin position="656"/>
        <end position="974"/>
    </location>
</feature>
<dbReference type="GO" id="GO:0005615">
    <property type="term" value="C:extracellular space"/>
    <property type="evidence" value="ECO:0007669"/>
    <property type="project" value="TreeGrafter"/>
</dbReference>
<feature type="binding site" evidence="15">
    <location>
        <position position="438"/>
    </location>
    <ligand>
        <name>Zn(2+)</name>
        <dbReference type="ChEBI" id="CHEBI:29105"/>
        <note>catalytic</note>
    </ligand>
</feature>
<evidence type="ECO:0000256" key="12">
    <source>
        <dbReference type="ARBA" id="ARBA00023136"/>
    </source>
</evidence>
<dbReference type="AlphaFoldDB" id="A0A6F9DBJ2"/>
<dbReference type="FunFam" id="2.60.40.1730:FF:000012">
    <property type="entry name" value="Aminopeptidase N"/>
    <property type="match status" value="1"/>
</dbReference>
<dbReference type="GO" id="GO:0042277">
    <property type="term" value="F:peptide binding"/>
    <property type="evidence" value="ECO:0007669"/>
    <property type="project" value="TreeGrafter"/>
</dbReference>
<dbReference type="PANTHER" id="PTHR11533">
    <property type="entry name" value="PROTEASE M1 ZINC METALLOPROTEASE"/>
    <property type="match status" value="1"/>
</dbReference>
<dbReference type="InterPro" id="IPR027268">
    <property type="entry name" value="Peptidase_M4/M1_CTD_sf"/>
</dbReference>